<dbReference type="WBParaSite" id="Csp11.Scaffold171.g611.t1">
    <property type="protein sequence ID" value="Csp11.Scaffold171.g611.t1"/>
    <property type="gene ID" value="Csp11.Scaffold171.g611"/>
</dbReference>
<name>A0A1I7SXP1_9PELO</name>
<protein>
    <submittedName>
        <fullName evidence="4">Methyltransf_21 domain-containing protein</fullName>
    </submittedName>
</protein>
<evidence type="ECO:0000259" key="2">
    <source>
        <dbReference type="Pfam" id="PF05050"/>
    </source>
</evidence>
<feature type="domain" description="Methyltransferase FkbM" evidence="2">
    <location>
        <begin position="90"/>
        <end position="244"/>
    </location>
</feature>
<dbReference type="Proteomes" id="UP000095282">
    <property type="component" value="Unplaced"/>
</dbReference>
<proteinExistence type="predicted"/>
<keyword evidence="3" id="KW-1185">Reference proteome</keyword>
<organism evidence="3 4">
    <name type="scientific">Caenorhabditis tropicalis</name>
    <dbReference type="NCBI Taxonomy" id="1561998"/>
    <lineage>
        <taxon>Eukaryota</taxon>
        <taxon>Metazoa</taxon>
        <taxon>Ecdysozoa</taxon>
        <taxon>Nematoda</taxon>
        <taxon>Chromadorea</taxon>
        <taxon>Rhabditida</taxon>
        <taxon>Rhabditina</taxon>
        <taxon>Rhabditomorpha</taxon>
        <taxon>Rhabditoidea</taxon>
        <taxon>Rhabditidae</taxon>
        <taxon>Peloderinae</taxon>
        <taxon>Caenorhabditis</taxon>
    </lineage>
</organism>
<reference evidence="4" key="1">
    <citation type="submission" date="2016-11" db="UniProtKB">
        <authorList>
            <consortium name="WormBaseParasite"/>
        </authorList>
    </citation>
    <scope>IDENTIFICATION</scope>
</reference>
<dbReference type="PANTHER" id="PTHR32026">
    <property type="entry name" value="METHYLTRANSFERASE-LIKE PROTEIN 24"/>
    <property type="match status" value="1"/>
</dbReference>
<evidence type="ECO:0000313" key="3">
    <source>
        <dbReference type="Proteomes" id="UP000095282"/>
    </source>
</evidence>
<evidence type="ECO:0000256" key="1">
    <source>
        <dbReference type="SAM" id="Phobius"/>
    </source>
</evidence>
<sequence length="284" mass="32295">MYHSTNSGSLSILLLFIILLFTISNYFTFHKIEIALGSTSHSNPLEIYNSDSMKELRRQAFQSAQNDRKSLWNSSRQANNKEFFGRVKIEAHCEHKERIGEKGDGGKYVCNPKMVRKDCTLLSLGLNNQIGYDKHIYEATGRQCTILGADVSAQNEQTKQSYDIMGGRLFVGKIPESISIPQMLQKAGRRDVELLKIDIEKGEFTAVEPLIKDYFVCQIFIEIHGTPSDHYRLLQTMSGYGFRIFNVEENIYCPTCCEYSLINELCMPQFGVIPLATIISPVHE</sequence>
<keyword evidence="1" id="KW-1133">Transmembrane helix</keyword>
<feature type="transmembrane region" description="Helical" evidence="1">
    <location>
        <begin position="12"/>
        <end position="29"/>
    </location>
</feature>
<dbReference type="Pfam" id="PF05050">
    <property type="entry name" value="Methyltransf_21"/>
    <property type="match status" value="1"/>
</dbReference>
<keyword evidence="1" id="KW-0472">Membrane</keyword>
<evidence type="ECO:0000313" key="4">
    <source>
        <dbReference type="WBParaSite" id="Csp11.Scaffold171.g611.t1"/>
    </source>
</evidence>
<dbReference type="InterPro" id="IPR006342">
    <property type="entry name" value="FkbM_mtfrase"/>
</dbReference>
<dbReference type="InterPro" id="IPR026913">
    <property type="entry name" value="METTL24"/>
</dbReference>
<dbReference type="STRING" id="1561998.A0A1I7SXP1"/>
<dbReference type="eggNOG" id="ENOG502S9FE">
    <property type="taxonomic scope" value="Eukaryota"/>
</dbReference>
<accession>A0A1I7SXP1</accession>
<keyword evidence="1" id="KW-0812">Transmembrane</keyword>
<dbReference type="PANTHER" id="PTHR32026:SF6">
    <property type="entry name" value="METHYLTRANSFERASE FKBM DOMAIN-CONTAINING PROTEIN"/>
    <property type="match status" value="1"/>
</dbReference>
<dbReference type="AlphaFoldDB" id="A0A1I7SXP1"/>